<evidence type="ECO:0000313" key="2">
    <source>
        <dbReference type="Proteomes" id="UP000183120"/>
    </source>
</evidence>
<sequence>MQIQTENQLVAELAKGLKKTFHTDIAIQEFSAGYGIADLAFAKDFFTNNNSINRKPINNYYALKSFLSLPNDTLFTVEDVIRISGTSKYISREIIQLLAVGDYIVKDGRKYFKKVNTILNPIKKLIAIEAKIKDWKQGVLQARRYKSYTDECYLAILSNYETNIDYSYLDRHDIGLILFNQKNGEIYFKRKPSQNSFLSFYEESMGLFAKELFLHQVISLKFH</sequence>
<reference evidence="1 2" key="1">
    <citation type="journal article" date="2016" name="Environ. Microbiol.">
        <title>Genomic resolution of a cold subsurface aquifer community provides metabolic insights for novel microbes adapted to high CO concentrations.</title>
        <authorList>
            <person name="Probst A.J."/>
            <person name="Castelle C.J."/>
            <person name="Singh A."/>
            <person name="Brown C.T."/>
            <person name="Anantharaman K."/>
            <person name="Sharon I."/>
            <person name="Hug L.A."/>
            <person name="Burstein D."/>
            <person name="Emerson J.B."/>
            <person name="Thomas B.C."/>
            <person name="Banfield J.F."/>
        </authorList>
    </citation>
    <scope>NUCLEOTIDE SEQUENCE [LARGE SCALE GENOMIC DNA]</scope>
    <source>
        <strain evidence="1">CG1_02_37_22</strain>
    </source>
</reference>
<proteinExistence type="predicted"/>
<dbReference type="AlphaFoldDB" id="A0A1J4TTG9"/>
<protein>
    <submittedName>
        <fullName evidence="1">Uncharacterized protein</fullName>
    </submittedName>
</protein>
<organism evidence="1 2">
    <name type="scientific">Candidatus Gottesmanbacteria bacterium CG1_02_37_22</name>
    <dbReference type="NCBI Taxonomy" id="1805209"/>
    <lineage>
        <taxon>Bacteria</taxon>
        <taxon>Candidatus Gottesmaniibacteriota</taxon>
    </lineage>
</organism>
<comment type="caution">
    <text evidence="1">The sequence shown here is derived from an EMBL/GenBank/DDBJ whole genome shotgun (WGS) entry which is preliminary data.</text>
</comment>
<dbReference type="STRING" id="1805209.AUJ73_01145"/>
<evidence type="ECO:0000313" key="1">
    <source>
        <dbReference type="EMBL" id="OIO15218.1"/>
    </source>
</evidence>
<dbReference type="EMBL" id="MNUY01000016">
    <property type="protein sequence ID" value="OIO15218.1"/>
    <property type="molecule type" value="Genomic_DNA"/>
</dbReference>
<gene>
    <name evidence="1" type="ORF">AUJ73_01145</name>
</gene>
<accession>A0A1J4TTG9</accession>
<name>A0A1J4TTG9_9BACT</name>
<dbReference type="Proteomes" id="UP000183120">
    <property type="component" value="Unassembled WGS sequence"/>
</dbReference>